<dbReference type="AlphaFoldDB" id="A0A3A8AIN9"/>
<accession>A0A3A8AIN9</accession>
<gene>
    <name evidence="3" type="ORF">DEM25_013825</name>
</gene>
<feature type="chain" id="PRO_5018750327" evidence="2">
    <location>
        <begin position="22"/>
        <end position="64"/>
    </location>
</feature>
<feature type="signal peptide" evidence="2">
    <location>
        <begin position="1"/>
        <end position="21"/>
    </location>
</feature>
<keyword evidence="1" id="KW-0812">Transmembrane</keyword>
<evidence type="ECO:0000256" key="2">
    <source>
        <dbReference type="SAM" id="SignalP"/>
    </source>
</evidence>
<proteinExistence type="predicted"/>
<name>A0A3A8AIN9_9HYPH</name>
<dbReference type="EMBL" id="QFWV02000008">
    <property type="protein sequence ID" value="RKF05683.1"/>
    <property type="molecule type" value="Genomic_DNA"/>
</dbReference>
<dbReference type="RefSeq" id="WP_109766312.1">
    <property type="nucleotide sequence ID" value="NZ_JASHJQ010000018.1"/>
</dbReference>
<organism evidence="3 4">
    <name type="scientific">Oceaniradius stylonematis</name>
    <dbReference type="NCBI Taxonomy" id="2184161"/>
    <lineage>
        <taxon>Bacteria</taxon>
        <taxon>Pseudomonadati</taxon>
        <taxon>Pseudomonadota</taxon>
        <taxon>Alphaproteobacteria</taxon>
        <taxon>Hyphomicrobiales</taxon>
        <taxon>Ahrensiaceae</taxon>
        <taxon>Oceaniradius</taxon>
    </lineage>
</organism>
<evidence type="ECO:0000313" key="4">
    <source>
        <dbReference type="Proteomes" id="UP000246132"/>
    </source>
</evidence>
<dbReference type="Proteomes" id="UP000246132">
    <property type="component" value="Unassembled WGS sequence"/>
</dbReference>
<keyword evidence="2" id="KW-0732">Signal</keyword>
<comment type="caution">
    <text evidence="3">The sequence shown here is derived from an EMBL/GenBank/DDBJ whole genome shotgun (WGS) entry which is preliminary data.</text>
</comment>
<keyword evidence="4" id="KW-1185">Reference proteome</keyword>
<dbReference type="InterPro" id="IPR046619">
    <property type="entry name" value="DUF6732"/>
</dbReference>
<evidence type="ECO:0000313" key="3">
    <source>
        <dbReference type="EMBL" id="RKF05683.1"/>
    </source>
</evidence>
<feature type="transmembrane region" description="Helical" evidence="1">
    <location>
        <begin position="37"/>
        <end position="59"/>
    </location>
</feature>
<keyword evidence="1" id="KW-0472">Membrane</keyword>
<sequence>MTRIRLPLAAAFSLAATAAFGHPGHVEEVAGHTHWLGWGAAAAALLVVAGALVLGYRAVLRRNR</sequence>
<evidence type="ECO:0000256" key="1">
    <source>
        <dbReference type="SAM" id="Phobius"/>
    </source>
</evidence>
<keyword evidence="1" id="KW-1133">Transmembrane helix</keyword>
<protein>
    <submittedName>
        <fullName evidence="3">Uncharacterized protein</fullName>
    </submittedName>
</protein>
<dbReference type="Pfam" id="PF20506">
    <property type="entry name" value="DUF6732"/>
    <property type="match status" value="1"/>
</dbReference>
<reference evidence="3 4" key="1">
    <citation type="journal article" date="2018" name="Int. J. Syst. Bacteriol.">
        <title>Oceaniradius stylonemae gen. nov., sp. nov., isolated from a red alga, Stylonema cornu-cervi.</title>
        <authorList>
            <person name="Jeong S."/>
        </authorList>
    </citation>
    <scope>NUCLEOTIDE SEQUENCE [LARGE SCALE GENOMIC DNA]</scope>
    <source>
        <strain evidence="3 4">StC1</strain>
    </source>
</reference>